<reference evidence="2" key="1">
    <citation type="submission" date="2022-11" db="UniProtKB">
        <authorList>
            <consortium name="WormBaseParasite"/>
        </authorList>
    </citation>
    <scope>IDENTIFICATION</scope>
</reference>
<proteinExistence type="predicted"/>
<evidence type="ECO:0000313" key="1">
    <source>
        <dbReference type="Proteomes" id="UP000887580"/>
    </source>
</evidence>
<sequence>MLKSPSASPEEEWLKKAIDQLKSGIPFFVRFVGKIELPCSIAEEPDPDNRISIVCGCLRKVAQSASILDDSYNIPEIAEKFLENAKIIVKNVEVQLSIYDNVFTIGDHVTNKFFGRHKIADIAFAHLDSEARDIFGYYALERKVGKDDTRFYYVIQSESGLQVLAAMKLAFTVYAEKRQNSGEDVDVFKIAESMTPSPSTPTGAYCLLRLSTPSSDGTGFIHQITPIDSERLHQQVKMMALSDRIESRIIQNDIINPTTSIQNITNIYLNMDDFRRINPYNSNQMYPEVSEIPETLKPKKPEIKKVFELPEFPETHENDIEEEEDYGYGEGYAEDNIGRFATYPPIPLKSANALKRQQQICNENSRIYVPQQPSQDFYAHPPSAPVPQFRHPDATVHHPTVRSRRENNYDSEIERLKQKEKQLQERIRQIEIENQKAAQQIEIPPLPPRRKRRVKFRTIKEAFQFRAQKMALPFKKRFGNLRLSDYDESVLASEYTSLNSQSFDGSISTSAESSSASDASSQDSGVHDDLFVFPEAPENSLHWTNRLFRKEKKLHLSREQFIQLSEYLEEQPWFHGTIHRIHAGEFTSVMHLIQFHFTTSTPICSKSSAVLLRIPVPRPKFIQKVTY</sequence>
<dbReference type="WBParaSite" id="PS1159_v2.g23608.t1">
    <property type="protein sequence ID" value="PS1159_v2.g23608.t1"/>
    <property type="gene ID" value="PS1159_v2.g23608"/>
</dbReference>
<name>A0AC35G508_9BILA</name>
<dbReference type="Proteomes" id="UP000887580">
    <property type="component" value="Unplaced"/>
</dbReference>
<protein>
    <submittedName>
        <fullName evidence="2">PID domain-containing protein</fullName>
    </submittedName>
</protein>
<evidence type="ECO:0000313" key="2">
    <source>
        <dbReference type="WBParaSite" id="PS1159_v2.g23608.t1"/>
    </source>
</evidence>
<organism evidence="1 2">
    <name type="scientific">Panagrolaimus sp. PS1159</name>
    <dbReference type="NCBI Taxonomy" id="55785"/>
    <lineage>
        <taxon>Eukaryota</taxon>
        <taxon>Metazoa</taxon>
        <taxon>Ecdysozoa</taxon>
        <taxon>Nematoda</taxon>
        <taxon>Chromadorea</taxon>
        <taxon>Rhabditida</taxon>
        <taxon>Tylenchina</taxon>
        <taxon>Panagrolaimomorpha</taxon>
        <taxon>Panagrolaimoidea</taxon>
        <taxon>Panagrolaimidae</taxon>
        <taxon>Panagrolaimus</taxon>
    </lineage>
</organism>
<accession>A0AC35G508</accession>